<sequence>MAVRRTAADYAAQLLDLLPPGPAWEGEAGASVALVLATLAQEFARVDQRGYDALQESDPWSVRELVPDWERVMSLPDPCLGTSPAFEDRQASVRQRLVAVGAQTPAYFVGLAQQQGYPNARVIERRAPRFGHRRGFGAARWGNWDAQFVWVLQTGGRLQAGRRWGAANWGERYGANPASGLECLIHRYAPAHTVPQIDYTE</sequence>
<dbReference type="Pfam" id="PF10076">
    <property type="entry name" value="Phage_Mu_Gp48"/>
    <property type="match status" value="1"/>
</dbReference>
<dbReference type="RefSeq" id="WP_133591646.1">
    <property type="nucleotide sequence ID" value="NZ_SNVV01000009.1"/>
</dbReference>
<accession>A0A4R6DYL3</accession>
<proteinExistence type="predicted"/>
<dbReference type="EMBL" id="SNVV01000009">
    <property type="protein sequence ID" value="TDN50413.1"/>
    <property type="molecule type" value="Genomic_DNA"/>
</dbReference>
<dbReference type="InterPro" id="IPR018755">
    <property type="entry name" value="Phage_Mu_Gp48"/>
</dbReference>
<protein>
    <submittedName>
        <fullName evidence="1">Uncharacterized protein YmfQ (DUF2313 family)</fullName>
    </submittedName>
</protein>
<reference evidence="1 2" key="1">
    <citation type="submission" date="2019-03" db="EMBL/GenBank/DDBJ databases">
        <title>Genomic Encyclopedia of Type Strains, Phase IV (KMG-IV): sequencing the most valuable type-strain genomes for metagenomic binning, comparative biology and taxonomic classification.</title>
        <authorList>
            <person name="Goeker M."/>
        </authorList>
    </citation>
    <scope>NUCLEOTIDE SEQUENCE [LARGE SCALE GENOMIC DNA]</scope>
    <source>
        <strain evidence="1 2">DSM 12121</strain>
    </source>
</reference>
<keyword evidence="2" id="KW-1185">Reference proteome</keyword>
<organism evidence="1 2">
    <name type="scientific">Azoarcus indigens</name>
    <dbReference type="NCBI Taxonomy" id="29545"/>
    <lineage>
        <taxon>Bacteria</taxon>
        <taxon>Pseudomonadati</taxon>
        <taxon>Pseudomonadota</taxon>
        <taxon>Betaproteobacteria</taxon>
        <taxon>Rhodocyclales</taxon>
        <taxon>Zoogloeaceae</taxon>
        <taxon>Azoarcus</taxon>
    </lineage>
</organism>
<evidence type="ECO:0000313" key="2">
    <source>
        <dbReference type="Proteomes" id="UP000295129"/>
    </source>
</evidence>
<name>A0A4R6DYL3_9RHOO</name>
<gene>
    <name evidence="1" type="ORF">C7389_109107</name>
</gene>
<evidence type="ECO:0000313" key="1">
    <source>
        <dbReference type="EMBL" id="TDN50413.1"/>
    </source>
</evidence>
<dbReference type="AlphaFoldDB" id="A0A4R6DYL3"/>
<dbReference type="Proteomes" id="UP000295129">
    <property type="component" value="Unassembled WGS sequence"/>
</dbReference>
<comment type="caution">
    <text evidence="1">The sequence shown here is derived from an EMBL/GenBank/DDBJ whole genome shotgun (WGS) entry which is preliminary data.</text>
</comment>
<dbReference type="OrthoDB" id="6592844at2"/>